<protein>
    <submittedName>
        <fullName evidence="2">Uncharacterized protein</fullName>
    </submittedName>
</protein>
<evidence type="ECO:0000313" key="3">
    <source>
        <dbReference type="Proteomes" id="UP001248067"/>
    </source>
</evidence>
<dbReference type="EMBL" id="VJSY01000013">
    <property type="protein sequence ID" value="MDR8753682.1"/>
    <property type="molecule type" value="Genomic_DNA"/>
</dbReference>
<keyword evidence="3" id="KW-1185">Reference proteome</keyword>
<keyword evidence="1" id="KW-0472">Membrane</keyword>
<evidence type="ECO:0000313" key="2">
    <source>
        <dbReference type="EMBL" id="MDR8753682.1"/>
    </source>
</evidence>
<proteinExistence type="predicted"/>
<gene>
    <name evidence="2" type="ORF">FEQ00_02097</name>
</gene>
<dbReference type="RefSeq" id="WP_012431331.1">
    <property type="nucleotide sequence ID" value="NZ_CADFDQ010000009.1"/>
</dbReference>
<name>A0ABU2E1E1_9BURK</name>
<sequence>MHASISISGRLLAGVVFFLLLSPLAIVCRLWSDPLARKWEPAMDSYRVLPDRLRRLDMSSMS</sequence>
<comment type="caution">
    <text evidence="2">The sequence shown here is derived from an EMBL/GenBank/DDBJ whole genome shotgun (WGS) entry which is preliminary data.</text>
</comment>
<keyword evidence="1" id="KW-1133">Transmembrane helix</keyword>
<keyword evidence="1" id="KW-0812">Transmembrane</keyword>
<evidence type="ECO:0000256" key="1">
    <source>
        <dbReference type="SAM" id="Phobius"/>
    </source>
</evidence>
<dbReference type="Proteomes" id="UP001248067">
    <property type="component" value="Unassembled WGS sequence"/>
</dbReference>
<organism evidence="2 3">
    <name type="scientific">Burkholderia pseudomultivorans</name>
    <dbReference type="NCBI Taxonomy" id="1207504"/>
    <lineage>
        <taxon>Bacteria</taxon>
        <taxon>Pseudomonadati</taxon>
        <taxon>Pseudomonadota</taxon>
        <taxon>Betaproteobacteria</taxon>
        <taxon>Burkholderiales</taxon>
        <taxon>Burkholderiaceae</taxon>
        <taxon>Burkholderia</taxon>
        <taxon>Burkholderia cepacia complex</taxon>
    </lineage>
</organism>
<accession>A0ABU2E1E1</accession>
<reference evidence="2 3" key="1">
    <citation type="submission" date="2019-06" db="EMBL/GenBank/DDBJ databases">
        <title>Evolution of Burkholderia multivorans in the lungs of Cystic Fibrosis patients.</title>
        <authorList>
            <person name="Moreira L.M."/>
        </authorList>
    </citation>
    <scope>NUCLEOTIDE SEQUENCE [LARGE SCALE GENOMIC DNA]</scope>
    <source>
        <strain evidence="2 3">VC13239</strain>
    </source>
</reference>
<feature type="transmembrane region" description="Helical" evidence="1">
    <location>
        <begin position="12"/>
        <end position="32"/>
    </location>
</feature>